<feature type="non-terminal residue" evidence="2">
    <location>
        <position position="65"/>
    </location>
</feature>
<protein>
    <submittedName>
        <fullName evidence="2">Uncharacterized protein</fullName>
    </submittedName>
</protein>
<comment type="caution">
    <text evidence="2">The sequence shown here is derived from an EMBL/GenBank/DDBJ whole genome shotgun (WGS) entry which is preliminary data.</text>
</comment>
<accession>A0A812W7U4</accession>
<proteinExistence type="predicted"/>
<dbReference type="OrthoDB" id="430567at2759"/>
<feature type="region of interest" description="Disordered" evidence="1">
    <location>
        <begin position="1"/>
        <end position="29"/>
    </location>
</feature>
<reference evidence="2" key="1">
    <citation type="submission" date="2021-02" db="EMBL/GenBank/DDBJ databases">
        <authorList>
            <person name="Dougan E. K."/>
            <person name="Rhodes N."/>
            <person name="Thang M."/>
            <person name="Chan C."/>
        </authorList>
    </citation>
    <scope>NUCLEOTIDE SEQUENCE</scope>
</reference>
<evidence type="ECO:0000313" key="3">
    <source>
        <dbReference type="Proteomes" id="UP000649617"/>
    </source>
</evidence>
<keyword evidence="3" id="KW-1185">Reference proteome</keyword>
<name>A0A812W7U4_SYMPI</name>
<dbReference type="EMBL" id="CAJNIZ010043824">
    <property type="protein sequence ID" value="CAE7669911.1"/>
    <property type="molecule type" value="Genomic_DNA"/>
</dbReference>
<organism evidence="2 3">
    <name type="scientific">Symbiodinium pilosum</name>
    <name type="common">Dinoflagellate</name>
    <dbReference type="NCBI Taxonomy" id="2952"/>
    <lineage>
        <taxon>Eukaryota</taxon>
        <taxon>Sar</taxon>
        <taxon>Alveolata</taxon>
        <taxon>Dinophyceae</taxon>
        <taxon>Suessiales</taxon>
        <taxon>Symbiodiniaceae</taxon>
        <taxon>Symbiodinium</taxon>
    </lineage>
</organism>
<dbReference type="AlphaFoldDB" id="A0A812W7U4"/>
<gene>
    <name evidence="2" type="ORF">SPIL2461_LOCUS18448</name>
</gene>
<evidence type="ECO:0000256" key="1">
    <source>
        <dbReference type="SAM" id="MobiDB-lite"/>
    </source>
</evidence>
<dbReference type="Proteomes" id="UP000649617">
    <property type="component" value="Unassembled WGS sequence"/>
</dbReference>
<sequence>MEKKAKHRHSRDQPESHARCSHCGVEAGPGRWEKRNLYEVVEHMVKPMCAELQVSYVELLRRGPE</sequence>
<feature type="compositionally biased region" description="Basic residues" evidence="1">
    <location>
        <begin position="1"/>
        <end position="10"/>
    </location>
</feature>
<evidence type="ECO:0000313" key="2">
    <source>
        <dbReference type="EMBL" id="CAE7669911.1"/>
    </source>
</evidence>